<dbReference type="PROSITE" id="PS00108">
    <property type="entry name" value="PROTEIN_KINASE_ST"/>
    <property type="match status" value="1"/>
</dbReference>
<dbReference type="InterPro" id="IPR027417">
    <property type="entry name" value="P-loop_NTPase"/>
</dbReference>
<name>A0A815VEU2_ADIRI</name>
<evidence type="ECO:0000313" key="3">
    <source>
        <dbReference type="Proteomes" id="UP000663828"/>
    </source>
</evidence>
<dbReference type="InterPro" id="IPR011009">
    <property type="entry name" value="Kinase-like_dom_sf"/>
</dbReference>
<dbReference type="EMBL" id="CAJNOR010004827">
    <property type="protein sequence ID" value="CAF1529529.1"/>
    <property type="molecule type" value="Genomic_DNA"/>
</dbReference>
<evidence type="ECO:0000259" key="1">
    <source>
        <dbReference type="PROSITE" id="PS50011"/>
    </source>
</evidence>
<dbReference type="InterPro" id="IPR045063">
    <property type="entry name" value="Dynamin_N"/>
</dbReference>
<dbReference type="Pfam" id="PF00069">
    <property type="entry name" value="Pkinase"/>
    <property type="match status" value="1"/>
</dbReference>
<protein>
    <recommendedName>
        <fullName evidence="1">Protein kinase domain-containing protein</fullName>
    </recommendedName>
</protein>
<reference evidence="2" key="1">
    <citation type="submission" date="2021-02" db="EMBL/GenBank/DDBJ databases">
        <authorList>
            <person name="Nowell W R."/>
        </authorList>
    </citation>
    <scope>NUCLEOTIDE SEQUENCE</scope>
</reference>
<gene>
    <name evidence="2" type="ORF">XAT740_LOCUS41357</name>
</gene>
<dbReference type="PROSITE" id="PS50011">
    <property type="entry name" value="PROTEIN_KINASE_DOM"/>
    <property type="match status" value="1"/>
</dbReference>
<dbReference type="InterPro" id="IPR008271">
    <property type="entry name" value="Ser/Thr_kinase_AS"/>
</dbReference>
<dbReference type="SUPFAM" id="SSF52540">
    <property type="entry name" value="P-loop containing nucleoside triphosphate hydrolases"/>
    <property type="match status" value="2"/>
</dbReference>
<keyword evidence="3" id="KW-1185">Reference proteome</keyword>
<organism evidence="2 3">
    <name type="scientific">Adineta ricciae</name>
    <name type="common">Rotifer</name>
    <dbReference type="NCBI Taxonomy" id="249248"/>
    <lineage>
        <taxon>Eukaryota</taxon>
        <taxon>Metazoa</taxon>
        <taxon>Spiralia</taxon>
        <taxon>Gnathifera</taxon>
        <taxon>Rotifera</taxon>
        <taxon>Eurotatoria</taxon>
        <taxon>Bdelloidea</taxon>
        <taxon>Adinetida</taxon>
        <taxon>Adinetidae</taxon>
        <taxon>Adineta</taxon>
    </lineage>
</organism>
<dbReference type="Gene3D" id="1.10.510.10">
    <property type="entry name" value="Transferase(Phosphotransferase) domain 1"/>
    <property type="match status" value="2"/>
</dbReference>
<dbReference type="Gene3D" id="3.40.50.300">
    <property type="entry name" value="P-loop containing nucleotide triphosphate hydrolases"/>
    <property type="match status" value="2"/>
</dbReference>
<sequence length="1689" mass="193820">MNSTTSASFVEHRLKNVVHSNYSVREIVRRNIEEFFQLRDEVLSKPEIKDLNIFPDILLPVIEGLRIEQLKACARSNKIQLAFCGENSSGKTAFLHNFLGIGKILPSGDGPVTARITKLTYASPLEASIRLYNNLRDQILIHEVDLSSFFTKEKPEWMNVGRTLMQYTKRPDGMTDQSSEFDAWARCLLEIRIPSSILALGIDVFDTPGFLFDDAPVLKEILHDLVELFRPTIIFLYANPSTDDGTRGSFLAMKTALHDIDETSIFFLNSKADIQYMPRFRKDMTREEFMSMLDEERAERYALLLTVPFICNANLVGLPNLVDQCPYYDICSVNSQMIKPYGPLMNERVAERIIRFVADDDMRVTTRVCQLVLPIIDAFFQFFHLTHNRTAEQLLQLKYDGMSWSKKYFDLYKEQTERFLIGLFNKVSNRLDTQEQEVLSILKSIKKPSGSLVSFVSSAINLQMMRPAIREVIKESLAAIMELIRSTPELHHEYIMNDILIKAFGQQEISDFAALLLNDRVNKISVSASILYMVNSFAIPTITCAKSLETKTEEIVASLFGTSVDETVEGKNFSTAKLTEVVKRCISMIREKLKEQKNAMQRAVTVAGERQREILESLVEQVYAVASPQLVLQQETLNRIEIHTPRFITIECELRAAQDMARFPGQTPTLLSIQNQSHVFSIFLADWGDEKNLVVKKLTQLLPDQPYAVYYEAHRHVQVAKLQLPCIINLRYLYNHQLNDGSTELWMIFPSMPLTLQQFLNNNQTLIPFEQVLEWMIRVASVLATLHDNERAHCNVTVSNIVLDDHGQSYLMDFGDWNGNRDFSLYHHPSFATDRFHDDVRDLGQMSISYNDAIQASLLLGQHIKNNVDRTVKEFQDIHRGFFQTLRDGSNESGSHENISTFLARLSPSEGDDLESNSANILNSYNASDRPALVVFGPNSSGKTSFIQRFLSIGKILPTSIGPVTARIVHLSYASQEQAAFYVYDSVAKNVVVHRDTLAPFFVNRTEPDWSNINQRLSPYVKRPSNYNANSAEFFEWAKCLVEIRLPSPVLQLGIDLYDTPGFLSEKREELLSENLHQLVKQVRPTLLFLYENATINETERSCFLAMKNAVNGLERVPVFFLNTKADCTSIANDFMLDDDLDNVPIDLFQQTLLEKRQRCYDLLQQREEMANEVLGNLPSSIEQCICFDICTTPPNYDPWENYTTLINDASFRRIVEFAVKTFSMPILATANDLLVSVDNYSDLLATTTPRPAEQWKILRDEALKWGETFFKGFTELMPDLVSELMNNIQQLFERLKRPIAQRAAAVERRDDPIDQLLEDNAKTIRQYLQLAVREQIIKVATNQTIVQQRDIIRDKISIHFQRQNNMRKNEVLTLAQRHVLGEISTEFLENTDWLNSILDSIMKLKMGMKRFFCSLPSKWHSLTREKLSRLSESQTTMVEDEDVFSLLDSMDAYATLSNENNRRLFSDSCLTKLAEEIQQKKPIFTRNLTIWTCEQQHSFKVSVDEIYNDVNKIFSKTSSSNNLLQKFSGPLARIECQILAVLEMSKHNGVAPIIDGPIGQGGFYSVYAAHCNNEQNLAIKKLTHRSSEHEQMMVLEIHYHRLVTRLCSEYVAPLLYVHENALPDHQNEFWILMPRYRRSLQEYLKVSINHLSFEQCVYFALAIARAAAELHRFDLTHRDLKSSNVMID</sequence>
<dbReference type="InterPro" id="IPR000719">
    <property type="entry name" value="Prot_kinase_dom"/>
</dbReference>
<dbReference type="GO" id="GO:0005524">
    <property type="term" value="F:ATP binding"/>
    <property type="evidence" value="ECO:0007669"/>
    <property type="project" value="InterPro"/>
</dbReference>
<dbReference type="Proteomes" id="UP000663828">
    <property type="component" value="Unassembled WGS sequence"/>
</dbReference>
<feature type="non-terminal residue" evidence="2">
    <location>
        <position position="1689"/>
    </location>
</feature>
<dbReference type="Pfam" id="PF00350">
    <property type="entry name" value="Dynamin_N"/>
    <property type="match status" value="2"/>
</dbReference>
<dbReference type="GO" id="GO:0004674">
    <property type="term" value="F:protein serine/threonine kinase activity"/>
    <property type="evidence" value="ECO:0007669"/>
    <property type="project" value="TreeGrafter"/>
</dbReference>
<dbReference type="PANTHER" id="PTHR44329">
    <property type="entry name" value="SERINE/THREONINE-PROTEIN KINASE TNNI3K-RELATED"/>
    <property type="match status" value="1"/>
</dbReference>
<accession>A0A815VEU2</accession>
<comment type="caution">
    <text evidence="2">The sequence shown here is derived from an EMBL/GenBank/DDBJ whole genome shotgun (WGS) entry which is preliminary data.</text>
</comment>
<evidence type="ECO:0000313" key="2">
    <source>
        <dbReference type="EMBL" id="CAF1529529.1"/>
    </source>
</evidence>
<dbReference type="InterPro" id="IPR051681">
    <property type="entry name" value="Ser/Thr_Kinases-Pseudokinases"/>
</dbReference>
<proteinExistence type="predicted"/>
<feature type="domain" description="Protein kinase" evidence="1">
    <location>
        <begin position="1553"/>
        <end position="1689"/>
    </location>
</feature>
<dbReference type="SUPFAM" id="SSF56112">
    <property type="entry name" value="Protein kinase-like (PK-like)"/>
    <property type="match status" value="2"/>
</dbReference>